<organism evidence="4 5">
    <name type="scientific">Brevibacterium sediminis</name>
    <dbReference type="NCBI Taxonomy" id="1857024"/>
    <lineage>
        <taxon>Bacteria</taxon>
        <taxon>Bacillati</taxon>
        <taxon>Actinomycetota</taxon>
        <taxon>Actinomycetes</taxon>
        <taxon>Micrococcales</taxon>
        <taxon>Brevibacteriaceae</taxon>
        <taxon>Brevibacterium</taxon>
    </lineage>
</organism>
<evidence type="ECO:0000256" key="1">
    <source>
        <dbReference type="ARBA" id="ARBA00022723"/>
    </source>
</evidence>
<dbReference type="SUPFAM" id="SSF53187">
    <property type="entry name" value="Zn-dependent exopeptidases"/>
    <property type="match status" value="1"/>
</dbReference>
<dbReference type="InterPro" id="IPR011650">
    <property type="entry name" value="Peptidase_M20_dimer"/>
</dbReference>
<keyword evidence="5" id="KW-1185">Reference proteome</keyword>
<evidence type="ECO:0000256" key="2">
    <source>
        <dbReference type="ARBA" id="ARBA00022801"/>
    </source>
</evidence>
<dbReference type="EMBL" id="BMJG01000006">
    <property type="protein sequence ID" value="GGC38382.1"/>
    <property type="molecule type" value="Genomic_DNA"/>
</dbReference>
<keyword evidence="1" id="KW-0479">Metal-binding</keyword>
<evidence type="ECO:0000313" key="4">
    <source>
        <dbReference type="EMBL" id="GGC38382.1"/>
    </source>
</evidence>
<evidence type="ECO:0000313" key="5">
    <source>
        <dbReference type="Proteomes" id="UP000632322"/>
    </source>
</evidence>
<dbReference type="Pfam" id="PF07687">
    <property type="entry name" value="M20_dimer"/>
    <property type="match status" value="1"/>
</dbReference>
<keyword evidence="4" id="KW-0121">Carboxypeptidase</keyword>
<dbReference type="InterPro" id="IPR002933">
    <property type="entry name" value="Peptidase_M20"/>
</dbReference>
<dbReference type="PANTHER" id="PTHR43808">
    <property type="entry name" value="ACETYLORNITHINE DEACETYLASE"/>
    <property type="match status" value="1"/>
</dbReference>
<dbReference type="SUPFAM" id="SSF55031">
    <property type="entry name" value="Bacterial exopeptidase dimerisation domain"/>
    <property type="match status" value="1"/>
</dbReference>
<keyword evidence="2" id="KW-0378">Hydrolase</keyword>
<reference evidence="5" key="1">
    <citation type="journal article" date="2019" name="Int. J. Syst. Evol. Microbiol.">
        <title>The Global Catalogue of Microorganisms (GCM) 10K type strain sequencing project: providing services to taxonomists for standard genome sequencing and annotation.</title>
        <authorList>
            <consortium name="The Broad Institute Genomics Platform"/>
            <consortium name="The Broad Institute Genome Sequencing Center for Infectious Disease"/>
            <person name="Wu L."/>
            <person name="Ma J."/>
        </authorList>
    </citation>
    <scope>NUCLEOTIDE SEQUENCE [LARGE SCALE GENOMIC DNA]</scope>
    <source>
        <strain evidence="5">CGMCC 1.15472</strain>
    </source>
</reference>
<sequence length="366" mass="37528">MLADIERVISIETPSHDKAAVAAGARDFAALLGDRLGAEAELLEVDGTAHLRLRFGTGPARVVLLNHQDTVWPHGTLERIPFSTEDGILRGPGSFDMLTGAIMSVHATAMVADHLGEGGLDGLSILVTGDEEIGSVSSSDLIRAEAAEAKAVFVMEASADGALKLERKGTSNYVLKFTGKASHAGLEPEKGINAGMALALTLPLVADLADAEAGTTVVPTVISAGTTSNTVPAEARVDIDVRARTAAELERVDAQIRELAAKPQVEGSMTEVLGGINRPPFEPEQSAVLFERATALAGELGLPAPQGVSVGGASDGNFTAGDGIATLDGLGAVGDGAHAEHEHAVVDEIAPRTALLAALIADQLQG</sequence>
<gene>
    <name evidence="4" type="ORF">GCM10010974_21040</name>
</gene>
<comment type="caution">
    <text evidence="4">The sequence shown here is derived from an EMBL/GenBank/DDBJ whole genome shotgun (WGS) entry which is preliminary data.</text>
</comment>
<dbReference type="InterPro" id="IPR050072">
    <property type="entry name" value="Peptidase_M20A"/>
</dbReference>
<dbReference type="GO" id="GO:0004180">
    <property type="term" value="F:carboxypeptidase activity"/>
    <property type="evidence" value="ECO:0007669"/>
    <property type="project" value="UniProtKB-KW"/>
</dbReference>
<dbReference type="Proteomes" id="UP000632322">
    <property type="component" value="Unassembled WGS sequence"/>
</dbReference>
<dbReference type="PIRSF" id="PIRSF037238">
    <property type="entry name" value="Carboxypeptidase_G2"/>
    <property type="match status" value="1"/>
</dbReference>
<feature type="domain" description="Peptidase M20 dimerisation" evidence="3">
    <location>
        <begin position="166"/>
        <end position="266"/>
    </location>
</feature>
<dbReference type="CDD" id="cd03885">
    <property type="entry name" value="M20_CPDG2"/>
    <property type="match status" value="1"/>
</dbReference>
<keyword evidence="4" id="KW-0645">Protease</keyword>
<dbReference type="Gene3D" id="3.30.70.360">
    <property type="match status" value="1"/>
</dbReference>
<accession>A0ABQ1MCE3</accession>
<dbReference type="Pfam" id="PF01546">
    <property type="entry name" value="Peptidase_M20"/>
    <property type="match status" value="1"/>
</dbReference>
<dbReference type="InterPro" id="IPR017150">
    <property type="entry name" value="Pept_M20_glutamate_carboxypep"/>
</dbReference>
<name>A0ABQ1MCE3_9MICO</name>
<protein>
    <submittedName>
        <fullName evidence="4">Glutamate carboxypeptidase</fullName>
    </submittedName>
</protein>
<evidence type="ECO:0000259" key="3">
    <source>
        <dbReference type="Pfam" id="PF07687"/>
    </source>
</evidence>
<proteinExistence type="predicted"/>
<dbReference type="InterPro" id="IPR036264">
    <property type="entry name" value="Bact_exopeptidase_dim_dom"/>
</dbReference>
<dbReference type="PANTHER" id="PTHR43808:SF9">
    <property type="entry name" value="BLL0789 PROTEIN"/>
    <property type="match status" value="1"/>
</dbReference>
<dbReference type="Gene3D" id="3.40.630.10">
    <property type="entry name" value="Zn peptidases"/>
    <property type="match status" value="1"/>
</dbReference>